<dbReference type="HOGENOM" id="CLU_3094007_0_0_2"/>
<feature type="compositionally biased region" description="Basic and acidic residues" evidence="1">
    <location>
        <begin position="21"/>
        <end position="51"/>
    </location>
</feature>
<name>I3RAG4_HALMT</name>
<dbReference type="KEGG" id="hme:HFX_6098"/>
<protein>
    <submittedName>
        <fullName evidence="2">Uncharacterized protein</fullName>
    </submittedName>
</protein>
<evidence type="ECO:0000313" key="3">
    <source>
        <dbReference type="Proteomes" id="UP000006469"/>
    </source>
</evidence>
<feature type="region of interest" description="Disordered" evidence="1">
    <location>
        <begin position="1"/>
        <end position="51"/>
    </location>
</feature>
<geneLocation type="plasmid" evidence="2 3">
    <name>pHM500</name>
</geneLocation>
<gene>
    <name evidence="2" type="ordered locus">HFX_6098</name>
</gene>
<proteinExistence type="predicted"/>
<dbReference type="AlphaFoldDB" id="I3RAG4"/>
<accession>I3RAG4</accession>
<evidence type="ECO:0000256" key="1">
    <source>
        <dbReference type="SAM" id="MobiDB-lite"/>
    </source>
</evidence>
<sequence length="51" mass="5988">MFDPQPDSPTRAEITPSDTEGESHYEIRILPLRREDATRERGDEPSRAEFW</sequence>
<organism evidence="2 3">
    <name type="scientific">Haloferax mediterranei (strain ATCC 33500 / DSM 1411 / JCM 8866 / NBRC 14739 / NCIMB 2177 / R-4)</name>
    <name type="common">Halobacterium mediterranei</name>
    <dbReference type="NCBI Taxonomy" id="523841"/>
    <lineage>
        <taxon>Archaea</taxon>
        <taxon>Methanobacteriati</taxon>
        <taxon>Methanobacteriota</taxon>
        <taxon>Stenosarchaea group</taxon>
        <taxon>Halobacteria</taxon>
        <taxon>Halobacteriales</taxon>
        <taxon>Haloferacaceae</taxon>
        <taxon>Haloferax</taxon>
    </lineage>
</organism>
<dbReference type="EMBL" id="CP001871">
    <property type="protein sequence ID" value="AFK21224.1"/>
    <property type="molecule type" value="Genomic_DNA"/>
</dbReference>
<dbReference type="Proteomes" id="UP000006469">
    <property type="component" value="Plasmid pHM500"/>
</dbReference>
<evidence type="ECO:0000313" key="2">
    <source>
        <dbReference type="EMBL" id="AFK21224.1"/>
    </source>
</evidence>
<reference evidence="2 3" key="1">
    <citation type="journal article" date="2012" name="J. Bacteriol.">
        <title>Complete genome sequence of the metabolically versatile halophilic archaeon Haloferax mediterranei, a poly(3-hydroxybutyrate-co-3-hydroxyvalerate) producer.</title>
        <authorList>
            <person name="Han J."/>
            <person name="Zhang F."/>
            <person name="Hou J."/>
            <person name="Liu X."/>
            <person name="Li M."/>
            <person name="Liu H."/>
            <person name="Cai L."/>
            <person name="Zhang B."/>
            <person name="Chen Y."/>
            <person name="Zhou J."/>
            <person name="Hu S."/>
            <person name="Xiang H."/>
        </authorList>
    </citation>
    <scope>NUCLEOTIDE SEQUENCE [LARGE SCALE GENOMIC DNA]</scope>
    <source>
        <strain evidence="3">ATCC 33500 / DSM 1411 / JCM 8866 / NBRC 14739 / NCIMB 2177 / R-4</strain>
        <plasmid evidence="3">pHM500</plasmid>
    </source>
</reference>
<keyword evidence="2" id="KW-0614">Plasmid</keyword>